<dbReference type="AlphaFoldDB" id="A0A8H7PEW1"/>
<reference evidence="1" key="1">
    <citation type="submission" date="2020-12" db="EMBL/GenBank/DDBJ databases">
        <title>Metabolic potential, ecology and presence of endohyphal bacteria is reflected in genomic diversity of Mucoromycotina.</title>
        <authorList>
            <person name="Muszewska A."/>
            <person name="Okrasinska A."/>
            <person name="Steczkiewicz K."/>
            <person name="Drgas O."/>
            <person name="Orlowska M."/>
            <person name="Perlinska-Lenart U."/>
            <person name="Aleksandrzak-Piekarczyk T."/>
            <person name="Szatraj K."/>
            <person name="Zielenkiewicz U."/>
            <person name="Pilsyk S."/>
            <person name="Malc E."/>
            <person name="Mieczkowski P."/>
            <person name="Kruszewska J.S."/>
            <person name="Biernat P."/>
            <person name="Pawlowska J."/>
        </authorList>
    </citation>
    <scope>NUCLEOTIDE SEQUENCE</scope>
    <source>
        <strain evidence="1">WA0000067209</strain>
    </source>
</reference>
<evidence type="ECO:0000313" key="1">
    <source>
        <dbReference type="EMBL" id="KAG2172405.1"/>
    </source>
</evidence>
<gene>
    <name evidence="1" type="ORF">INT43_004947</name>
</gene>
<evidence type="ECO:0000313" key="2">
    <source>
        <dbReference type="Proteomes" id="UP000654370"/>
    </source>
</evidence>
<keyword evidence="2" id="KW-1185">Reference proteome</keyword>
<name>A0A8H7PEW1_MORIS</name>
<dbReference type="InterPro" id="IPR010828">
    <property type="entry name" value="Atf2/Sli1-like"/>
</dbReference>
<dbReference type="Proteomes" id="UP000654370">
    <property type="component" value="Unassembled WGS sequence"/>
</dbReference>
<accession>A0A8H7PEW1</accession>
<organism evidence="1 2">
    <name type="scientific">Mortierella isabellina</name>
    <name type="common">Filamentous fungus</name>
    <name type="synonym">Umbelopsis isabellina</name>
    <dbReference type="NCBI Taxonomy" id="91625"/>
    <lineage>
        <taxon>Eukaryota</taxon>
        <taxon>Fungi</taxon>
        <taxon>Fungi incertae sedis</taxon>
        <taxon>Mucoromycota</taxon>
        <taxon>Mucoromycotina</taxon>
        <taxon>Umbelopsidomycetes</taxon>
        <taxon>Umbelopsidales</taxon>
        <taxon>Umbelopsidaceae</taxon>
        <taxon>Umbelopsis</taxon>
    </lineage>
</organism>
<dbReference type="InterPro" id="IPR023213">
    <property type="entry name" value="CAT-like_dom_sf"/>
</dbReference>
<protein>
    <recommendedName>
        <fullName evidence="3">Alcohol acetyltransferase</fullName>
    </recommendedName>
</protein>
<dbReference type="Gene3D" id="3.30.559.10">
    <property type="entry name" value="Chloramphenicol acetyltransferase-like domain"/>
    <property type="match status" value="1"/>
</dbReference>
<dbReference type="PANTHER" id="PTHR28037:SF1">
    <property type="entry name" value="ALCOHOL O-ACETYLTRANSFERASE 1-RELATED"/>
    <property type="match status" value="1"/>
</dbReference>
<proteinExistence type="predicted"/>
<dbReference type="OrthoDB" id="2150604at2759"/>
<comment type="caution">
    <text evidence="1">The sequence shown here is derived from an EMBL/GenBank/DDBJ whole genome shotgun (WGS) entry which is preliminary data.</text>
</comment>
<sequence length="464" mass="52376">MTETNPNVRSLGLLEKYQVSKSIAECYGTVNLAAHLAHSTGWQDQDMQTWFLARLVPAIQQICDQEPLLSIVVANHDKSDAYLTQISKLDVKDIVEFKTASFQDNSVFQELVAAESRHDFPVNDSTKPLWRLCVVTHPEDTKRCIMFYTWQHVIGDGMSSTMFFDKFLAIMNKSTVEQNPDTTIKLQKIDHLSLPYDQRGSPKPKILTEVVPKAINALFTPKFIAQRLDAERWAGDVKAKEEKHNSTVRTFEISLDKLLPRCKSEKVTPHCALYIAAITSASSELINGSAKITTATPVNARKFCNPPVPADEMGNFVGVLDNTIQLPLKEPFWDEARKYRKKLKEDQRNVALATQYLGYLGTYPEEWVKFFKKPLTNSRMGRSGGMEFSDLAWWQPKSGEGDWVVEKATFCQSINVYGVNMSLNAVTVGTSLRGSVVWQDGHVDATKIDQFISKIQDILKEQSQ</sequence>
<dbReference type="SUPFAM" id="SSF52777">
    <property type="entry name" value="CoA-dependent acyltransferases"/>
    <property type="match status" value="2"/>
</dbReference>
<evidence type="ECO:0008006" key="3">
    <source>
        <dbReference type="Google" id="ProtNLM"/>
    </source>
</evidence>
<dbReference type="Pfam" id="PF07247">
    <property type="entry name" value="AATase"/>
    <property type="match status" value="1"/>
</dbReference>
<dbReference type="InterPro" id="IPR052058">
    <property type="entry name" value="Alcohol_O-acetyltransferase"/>
</dbReference>
<dbReference type="EMBL" id="JAEPQZ010000017">
    <property type="protein sequence ID" value="KAG2172405.1"/>
    <property type="molecule type" value="Genomic_DNA"/>
</dbReference>
<dbReference type="PANTHER" id="PTHR28037">
    <property type="entry name" value="ALCOHOL O-ACETYLTRANSFERASE 1-RELATED"/>
    <property type="match status" value="1"/>
</dbReference>